<evidence type="ECO:0000313" key="12">
    <source>
        <dbReference type="EMBL" id="TBN57671.1"/>
    </source>
</evidence>
<evidence type="ECO:0000256" key="2">
    <source>
        <dbReference type="ARBA" id="ARBA00004236"/>
    </source>
</evidence>
<evidence type="ECO:0000256" key="8">
    <source>
        <dbReference type="ARBA" id="ARBA00023163"/>
    </source>
</evidence>
<evidence type="ECO:0000259" key="11">
    <source>
        <dbReference type="Pfam" id="PF10099"/>
    </source>
</evidence>
<dbReference type="AlphaFoldDB" id="A0A4Q9GSN0"/>
<evidence type="ECO:0000256" key="7">
    <source>
        <dbReference type="ARBA" id="ARBA00023136"/>
    </source>
</evidence>
<dbReference type="Pfam" id="PF10099">
    <property type="entry name" value="RskA_C"/>
    <property type="match status" value="1"/>
</dbReference>
<keyword evidence="8" id="KW-0804">Transcription</keyword>
<dbReference type="InterPro" id="IPR018764">
    <property type="entry name" value="RskA_C"/>
</dbReference>
<accession>A0A4Q9GSN0</accession>
<evidence type="ECO:0000256" key="5">
    <source>
        <dbReference type="ARBA" id="ARBA00022989"/>
    </source>
</evidence>
<evidence type="ECO:0000256" key="6">
    <source>
        <dbReference type="ARBA" id="ARBA00023015"/>
    </source>
</evidence>
<comment type="caution">
    <text evidence="12">The sequence shown here is derived from an EMBL/GenBank/DDBJ whole genome shotgun (WGS) entry which is preliminary data.</text>
</comment>
<feature type="domain" description="Anti-sigma K factor RskA C-terminal" evidence="11">
    <location>
        <begin position="124"/>
        <end position="261"/>
    </location>
</feature>
<keyword evidence="5" id="KW-1133">Transmembrane helix</keyword>
<dbReference type="PANTHER" id="PTHR37461:SF1">
    <property type="entry name" value="ANTI-SIGMA-K FACTOR RSKA"/>
    <property type="match status" value="1"/>
</dbReference>
<dbReference type="Gene3D" id="1.10.10.1320">
    <property type="entry name" value="Anti-sigma factor, zinc-finger domain"/>
    <property type="match status" value="1"/>
</dbReference>
<dbReference type="InterPro" id="IPR051474">
    <property type="entry name" value="Anti-sigma-K/W_factor"/>
</dbReference>
<dbReference type="RefSeq" id="WP_130981782.1">
    <property type="nucleotide sequence ID" value="NZ_SISG01000001.1"/>
</dbReference>
<sequence length="266" mass="27605">MSKHSNDDNFTPDVTDISGAYALNAVNPAERDAFEATLPNAQSTLNEVTELKDTAVLLGLAVDPVVPSAGLKLNLMAQIAQTPQLSPVVAPVASIRPDVTRFSTPTETKAQSRWFSRTVLTMTSVAAAAALLIGGGVLVNSVVVPAQQQAAAEQELNAIKAAEDSQQAVAEVAGGGTATLVWSNQQASAALIVDGLAPLPDDKVYELWYIGESGPRAAGTFTVDESGETWRVLEGDMQAGDLVGVTIEPKGGSEQPTTDPIVGIQA</sequence>
<evidence type="ECO:0000313" key="13">
    <source>
        <dbReference type="Proteomes" id="UP000294194"/>
    </source>
</evidence>
<keyword evidence="4" id="KW-0812">Transmembrane</keyword>
<dbReference type="GO" id="GO:0005886">
    <property type="term" value="C:plasma membrane"/>
    <property type="evidence" value="ECO:0007669"/>
    <property type="project" value="UniProtKB-SubCell"/>
</dbReference>
<dbReference type="GO" id="GO:0006417">
    <property type="term" value="P:regulation of translation"/>
    <property type="evidence" value="ECO:0007669"/>
    <property type="project" value="TreeGrafter"/>
</dbReference>
<dbReference type="InterPro" id="IPR041916">
    <property type="entry name" value="Anti_sigma_zinc_sf"/>
</dbReference>
<gene>
    <name evidence="12" type="ORF">EYE40_09875</name>
</gene>
<keyword evidence="7" id="KW-0472">Membrane</keyword>
<keyword evidence="3" id="KW-1003">Cell membrane</keyword>
<dbReference type="GO" id="GO:0016989">
    <property type="term" value="F:sigma factor antagonist activity"/>
    <property type="evidence" value="ECO:0007669"/>
    <property type="project" value="TreeGrafter"/>
</dbReference>
<dbReference type="EMBL" id="SISG01000001">
    <property type="protein sequence ID" value="TBN57671.1"/>
    <property type="molecule type" value="Genomic_DNA"/>
</dbReference>
<keyword evidence="6" id="KW-0805">Transcription regulation</keyword>
<name>A0A4Q9GSN0_9MICO</name>
<protein>
    <recommendedName>
        <fullName evidence="10">Regulator of SigK</fullName>
    </recommendedName>
    <alternativeName>
        <fullName evidence="9">Sigma-K anti-sigma factor RskA</fullName>
    </alternativeName>
</protein>
<evidence type="ECO:0000256" key="4">
    <source>
        <dbReference type="ARBA" id="ARBA00022692"/>
    </source>
</evidence>
<dbReference type="Proteomes" id="UP000294194">
    <property type="component" value="Unassembled WGS sequence"/>
</dbReference>
<evidence type="ECO:0000256" key="3">
    <source>
        <dbReference type="ARBA" id="ARBA00022475"/>
    </source>
</evidence>
<reference evidence="13" key="1">
    <citation type="submission" date="2019-02" db="EMBL/GenBank/DDBJ databases">
        <title>Glaciihabitans arcticus sp. nov., a psychrotolerant bacterium isolated from polar soil.</title>
        <authorList>
            <person name="Dahal R.H."/>
        </authorList>
    </citation>
    <scope>NUCLEOTIDE SEQUENCE [LARGE SCALE GENOMIC DNA]</scope>
    <source>
        <strain evidence="13">RP-3-7</strain>
    </source>
</reference>
<evidence type="ECO:0000256" key="9">
    <source>
        <dbReference type="ARBA" id="ARBA00029829"/>
    </source>
</evidence>
<evidence type="ECO:0000256" key="10">
    <source>
        <dbReference type="ARBA" id="ARBA00030803"/>
    </source>
</evidence>
<keyword evidence="13" id="KW-1185">Reference proteome</keyword>
<organism evidence="12 13">
    <name type="scientific">Glaciihabitans arcticus</name>
    <dbReference type="NCBI Taxonomy" id="2668039"/>
    <lineage>
        <taxon>Bacteria</taxon>
        <taxon>Bacillati</taxon>
        <taxon>Actinomycetota</taxon>
        <taxon>Actinomycetes</taxon>
        <taxon>Micrococcales</taxon>
        <taxon>Microbacteriaceae</taxon>
        <taxon>Glaciihabitans</taxon>
    </lineage>
</organism>
<comment type="subcellular location">
    <subcellularLocation>
        <location evidence="2">Cell membrane</location>
    </subcellularLocation>
    <subcellularLocation>
        <location evidence="1">Membrane</location>
        <topology evidence="1">Single-pass membrane protein</topology>
    </subcellularLocation>
</comment>
<proteinExistence type="predicted"/>
<evidence type="ECO:0000256" key="1">
    <source>
        <dbReference type="ARBA" id="ARBA00004167"/>
    </source>
</evidence>
<dbReference type="PANTHER" id="PTHR37461">
    <property type="entry name" value="ANTI-SIGMA-K FACTOR RSKA"/>
    <property type="match status" value="1"/>
</dbReference>